<dbReference type="SMART" id="SM00093">
    <property type="entry name" value="SERPIN"/>
    <property type="match status" value="1"/>
</dbReference>
<reference evidence="3" key="3">
    <citation type="submission" date="2025-09" db="UniProtKB">
        <authorList>
            <consortium name="Ensembl"/>
        </authorList>
    </citation>
    <scope>IDENTIFICATION</scope>
    <source>
        <strain evidence="3">2N</strain>
    </source>
</reference>
<dbReference type="Pfam" id="PF00079">
    <property type="entry name" value="Serpin"/>
    <property type="match status" value="1"/>
</dbReference>
<dbReference type="VEuPathDB" id="HostDB:ENSCPOG00000014990"/>
<dbReference type="OMA" id="IANRMYA"/>
<evidence type="ECO:0000313" key="3">
    <source>
        <dbReference type="Ensembl" id="ENSCPOP00000017665.2"/>
    </source>
</evidence>
<protein>
    <recommendedName>
        <fullName evidence="2">Serpin domain-containing protein</fullName>
    </recommendedName>
</protein>
<proteinExistence type="inferred from homology"/>
<dbReference type="InParanoid" id="H0W3W6"/>
<dbReference type="Bgee" id="ENSCPOG00000014990">
    <property type="expression patterns" value="Expressed in uterine cervix and 2 other cell types or tissues"/>
</dbReference>
<dbReference type="GO" id="GO:0005829">
    <property type="term" value="C:cytosol"/>
    <property type="evidence" value="ECO:0007669"/>
    <property type="project" value="UniProtKB-ARBA"/>
</dbReference>
<evidence type="ECO:0000256" key="1">
    <source>
        <dbReference type="ARBA" id="ARBA00006426"/>
    </source>
</evidence>
<evidence type="ECO:0000259" key="2">
    <source>
        <dbReference type="SMART" id="SM00093"/>
    </source>
</evidence>
<sequence>MTLKDENSGNVHHQFQKLLTELNKPTEAYELKSANKIYKENSFQFLQEYVDNIKKFYLADVESVDFQTDAEGSRKKINTWVEKETHDKIRNLFPSGSLTSDTKLVLVNAIYFKGQWSLKFREEDTVEGKFWLNKDVSKTVKMMNQRNSLNFASLEDVQAKILEIPYKKGALSMIVLLPNEIDGLKKLEDELTAEKLMEWTSLQNMSPTEVDLQLPKFKLEESYSLKPMLEDMGMVKSFTPQTADLSGISRDEGLAVSAFVHKSFVNVNEEGTEAAAATGGMVSTTSIPMYQDFHCDHPFLFFIKQNENNNILFFGRVYSF</sequence>
<dbReference type="Ensembl" id="ENSCPOT00000023282.2">
    <property type="protein sequence ID" value="ENSCPOP00000017665.2"/>
    <property type="gene ID" value="ENSCPOG00000014990.4"/>
</dbReference>
<dbReference type="InterPro" id="IPR000215">
    <property type="entry name" value="Serpin_fam"/>
</dbReference>
<evidence type="ECO:0000313" key="4">
    <source>
        <dbReference type="Proteomes" id="UP000005447"/>
    </source>
</evidence>
<dbReference type="InterPro" id="IPR036186">
    <property type="entry name" value="Serpin_sf"/>
</dbReference>
<keyword evidence="4" id="KW-1185">Reference proteome</keyword>
<name>H0W3W6_CAVPO</name>
<dbReference type="PANTHER" id="PTHR11461:SF186">
    <property type="entry name" value="SERPIN B4"/>
    <property type="match status" value="1"/>
</dbReference>
<dbReference type="CDD" id="cd19956">
    <property type="entry name" value="serpinB"/>
    <property type="match status" value="1"/>
</dbReference>
<dbReference type="HOGENOM" id="CLU_023330_0_2_1"/>
<reference evidence="3" key="2">
    <citation type="submission" date="2025-08" db="UniProtKB">
        <authorList>
            <consortium name="Ensembl"/>
        </authorList>
    </citation>
    <scope>IDENTIFICATION</scope>
    <source>
        <strain evidence="3">2N</strain>
    </source>
</reference>
<comment type="similarity">
    <text evidence="1">Belongs to the serpin family. Ov-serpin subfamily.</text>
</comment>
<dbReference type="PANTHER" id="PTHR11461">
    <property type="entry name" value="SERINE PROTEASE INHIBITOR, SERPIN"/>
    <property type="match status" value="1"/>
</dbReference>
<dbReference type="PROSITE" id="PS00284">
    <property type="entry name" value="SERPIN"/>
    <property type="match status" value="1"/>
</dbReference>
<feature type="domain" description="Serpin" evidence="2">
    <location>
        <begin position="1"/>
        <end position="320"/>
    </location>
</feature>
<organism evidence="3 4">
    <name type="scientific">Cavia porcellus</name>
    <name type="common">Guinea pig</name>
    <dbReference type="NCBI Taxonomy" id="10141"/>
    <lineage>
        <taxon>Eukaryota</taxon>
        <taxon>Metazoa</taxon>
        <taxon>Chordata</taxon>
        <taxon>Craniata</taxon>
        <taxon>Vertebrata</taxon>
        <taxon>Euteleostomi</taxon>
        <taxon>Mammalia</taxon>
        <taxon>Eutheria</taxon>
        <taxon>Euarchontoglires</taxon>
        <taxon>Glires</taxon>
        <taxon>Rodentia</taxon>
        <taxon>Hystricomorpha</taxon>
        <taxon>Caviidae</taxon>
        <taxon>Cavia</taxon>
    </lineage>
</organism>
<dbReference type="InterPro" id="IPR023796">
    <property type="entry name" value="Serpin_dom"/>
</dbReference>
<dbReference type="GeneTree" id="ENSGT00940000154520"/>
<dbReference type="EMBL" id="AAKN02019747">
    <property type="status" value="NOT_ANNOTATED_CDS"/>
    <property type="molecule type" value="Genomic_DNA"/>
</dbReference>
<dbReference type="eggNOG" id="KOG2392">
    <property type="taxonomic scope" value="Eukaryota"/>
</dbReference>
<dbReference type="InterPro" id="IPR042178">
    <property type="entry name" value="Serpin_sf_1"/>
</dbReference>
<gene>
    <name evidence="3" type="primary">LOC100722742</name>
</gene>
<dbReference type="AlphaFoldDB" id="H0W3W6"/>
<dbReference type="STRING" id="10141.ENSCPOP00000017665"/>
<dbReference type="Gene3D" id="2.30.39.10">
    <property type="entry name" value="Alpha-1-antitrypsin, domain 1"/>
    <property type="match status" value="1"/>
</dbReference>
<dbReference type="SUPFAM" id="SSF56574">
    <property type="entry name" value="Serpins"/>
    <property type="match status" value="1"/>
</dbReference>
<accession>H0W3W6</accession>
<dbReference type="InterPro" id="IPR042185">
    <property type="entry name" value="Serpin_sf_2"/>
</dbReference>
<reference evidence="4" key="1">
    <citation type="journal article" date="2011" name="Nature">
        <title>A high-resolution map of human evolutionary constraint using 29 mammals.</title>
        <authorList>
            <person name="Lindblad-Toh K."/>
            <person name="Garber M."/>
            <person name="Zuk O."/>
            <person name="Lin M.F."/>
            <person name="Parker B.J."/>
            <person name="Washietl S."/>
            <person name="Kheradpour P."/>
            <person name="Ernst J."/>
            <person name="Jordan G."/>
            <person name="Mauceli E."/>
            <person name="Ward L.D."/>
            <person name="Lowe C.B."/>
            <person name="Holloway A.K."/>
            <person name="Clamp M."/>
            <person name="Gnerre S."/>
            <person name="Alfoldi J."/>
            <person name="Beal K."/>
            <person name="Chang J."/>
            <person name="Clawson H."/>
            <person name="Cuff J."/>
            <person name="Di Palma F."/>
            <person name="Fitzgerald S."/>
            <person name="Flicek P."/>
            <person name="Guttman M."/>
            <person name="Hubisz M.J."/>
            <person name="Jaffe D.B."/>
            <person name="Jungreis I."/>
            <person name="Kent W.J."/>
            <person name="Kostka D."/>
            <person name="Lara M."/>
            <person name="Martins A.L."/>
            <person name="Massingham T."/>
            <person name="Moltke I."/>
            <person name="Raney B.J."/>
            <person name="Rasmussen M.D."/>
            <person name="Robinson J."/>
            <person name="Stark A."/>
            <person name="Vilella A.J."/>
            <person name="Wen J."/>
            <person name="Xie X."/>
            <person name="Zody M.C."/>
            <person name="Baldwin J."/>
            <person name="Bloom T."/>
            <person name="Chin C.W."/>
            <person name="Heiman D."/>
            <person name="Nicol R."/>
            <person name="Nusbaum C."/>
            <person name="Young S."/>
            <person name="Wilkinson J."/>
            <person name="Worley K.C."/>
            <person name="Kovar C.L."/>
            <person name="Muzny D.M."/>
            <person name="Gibbs R.A."/>
            <person name="Cree A."/>
            <person name="Dihn H.H."/>
            <person name="Fowler G."/>
            <person name="Jhangiani S."/>
            <person name="Joshi V."/>
            <person name="Lee S."/>
            <person name="Lewis L.R."/>
            <person name="Nazareth L.V."/>
            <person name="Okwuonu G."/>
            <person name="Santibanez J."/>
            <person name="Warren W.C."/>
            <person name="Mardis E.R."/>
            <person name="Weinstock G.M."/>
            <person name="Wilson R.K."/>
            <person name="Delehaunty K."/>
            <person name="Dooling D."/>
            <person name="Fronik C."/>
            <person name="Fulton L."/>
            <person name="Fulton B."/>
            <person name="Graves T."/>
            <person name="Minx P."/>
            <person name="Sodergren E."/>
            <person name="Birney E."/>
            <person name="Margulies E.H."/>
            <person name="Herrero J."/>
            <person name="Green E.D."/>
            <person name="Haussler D."/>
            <person name="Siepel A."/>
            <person name="Goldman N."/>
            <person name="Pollard K.S."/>
            <person name="Pedersen J.S."/>
            <person name="Lander E.S."/>
            <person name="Kellis M."/>
        </authorList>
    </citation>
    <scope>NUCLEOTIDE SEQUENCE [LARGE SCALE GENOMIC DNA]</scope>
    <source>
        <strain evidence="4">2N</strain>
    </source>
</reference>
<dbReference type="GO" id="GO:0004867">
    <property type="term" value="F:serine-type endopeptidase inhibitor activity"/>
    <property type="evidence" value="ECO:0007669"/>
    <property type="project" value="InterPro"/>
</dbReference>
<dbReference type="FunCoup" id="H0W3W6">
    <property type="interactions" value="146"/>
</dbReference>
<dbReference type="InterPro" id="IPR023795">
    <property type="entry name" value="Serpin_CS"/>
</dbReference>
<dbReference type="Gene3D" id="3.30.497.10">
    <property type="entry name" value="Antithrombin, subunit I, domain 2"/>
    <property type="match status" value="1"/>
</dbReference>
<dbReference type="GO" id="GO:0002020">
    <property type="term" value="F:protease binding"/>
    <property type="evidence" value="ECO:0007669"/>
    <property type="project" value="UniProtKB-ARBA"/>
</dbReference>
<dbReference type="GO" id="GO:0005615">
    <property type="term" value="C:extracellular space"/>
    <property type="evidence" value="ECO:0007669"/>
    <property type="project" value="InterPro"/>
</dbReference>
<dbReference type="Proteomes" id="UP000005447">
    <property type="component" value="Unassembled WGS sequence"/>
</dbReference>